<comment type="caution">
    <text evidence="1">The sequence shown here is derived from an EMBL/GenBank/DDBJ whole genome shotgun (WGS) entry which is preliminary data.</text>
</comment>
<accession>A0AAD1X486</accession>
<keyword evidence="2" id="KW-1185">Reference proteome</keyword>
<gene>
    <name evidence="1" type="ORF">ECRASSUSDP1_LOCUS1432</name>
</gene>
<dbReference type="Proteomes" id="UP001295684">
    <property type="component" value="Unassembled WGS sequence"/>
</dbReference>
<evidence type="ECO:0000313" key="2">
    <source>
        <dbReference type="Proteomes" id="UP001295684"/>
    </source>
</evidence>
<dbReference type="AlphaFoldDB" id="A0AAD1X486"/>
<dbReference type="EMBL" id="CAMPGE010001351">
    <property type="protein sequence ID" value="CAI2360134.1"/>
    <property type="molecule type" value="Genomic_DNA"/>
</dbReference>
<sequence>MESSGSGDERDIQIEIKDFETCKIRSLGFLPFVTKTLKYYGYLAECYLLMSQLNRYSRLFWHKYEYAMMNMADIEREDDVKKSIRFESEKETQLFLSPAMKYRLYYIYLSEEQHLVKFMSALDILLERKANPKEAKTFIEKTRISMKYEDLIDCRFCMLPQSKRGKKSLDKLKISVLDNQLKPLLHKIKLHDHSKYRSLVYITSKRIPYIPNLDFVNRHTIPFLTSNLGESFIKKVDYIYSSGDVKQYEDVFQRGTFRLEHLEINSSFCYELIDYLLKIKTDEEHRNNEGYFINPLLAESVKCVSISDLDGRNDAINNEAREMTEIFEKLFKLFVSFDTCNFDIKLMRGTKYGFKLDFLDFDGKYISELKDRPSFQNCNILNSKITLGCIDKIPIGRSVTLSSYSCYIEANSCSINVNLFPNSMVKIIYPKEKNKTQYWYTRDILCEKFSIKIEPYCEEIHNVMFQKVEGRSSLRKGDKQCFKMYVSATSFKIKTSRPEDPKSRETKFKGSKEVMEYVDFYKSVFCFDENCIQDASFFGSDYQVVPVLKDEFSHLEGSLVWKKVMRQKQVMEQVKKSDMIDQWGKYLVVPLY</sequence>
<evidence type="ECO:0000313" key="1">
    <source>
        <dbReference type="EMBL" id="CAI2360134.1"/>
    </source>
</evidence>
<name>A0AAD1X486_EUPCR</name>
<protein>
    <submittedName>
        <fullName evidence="1">Uncharacterized protein</fullName>
    </submittedName>
</protein>
<proteinExistence type="predicted"/>
<reference evidence="1" key="1">
    <citation type="submission" date="2023-07" db="EMBL/GenBank/DDBJ databases">
        <authorList>
            <consortium name="AG Swart"/>
            <person name="Singh M."/>
            <person name="Singh A."/>
            <person name="Seah K."/>
            <person name="Emmerich C."/>
        </authorList>
    </citation>
    <scope>NUCLEOTIDE SEQUENCE</scope>
    <source>
        <strain evidence="1">DP1</strain>
    </source>
</reference>
<organism evidence="1 2">
    <name type="scientific">Euplotes crassus</name>
    <dbReference type="NCBI Taxonomy" id="5936"/>
    <lineage>
        <taxon>Eukaryota</taxon>
        <taxon>Sar</taxon>
        <taxon>Alveolata</taxon>
        <taxon>Ciliophora</taxon>
        <taxon>Intramacronucleata</taxon>
        <taxon>Spirotrichea</taxon>
        <taxon>Hypotrichia</taxon>
        <taxon>Euplotida</taxon>
        <taxon>Euplotidae</taxon>
        <taxon>Moneuplotes</taxon>
    </lineage>
</organism>